<organism evidence="1 2">
    <name type="scientific">Hansschlegelia zhihuaiae</name>
    <dbReference type="NCBI Taxonomy" id="405005"/>
    <lineage>
        <taxon>Bacteria</taxon>
        <taxon>Pseudomonadati</taxon>
        <taxon>Pseudomonadota</taxon>
        <taxon>Alphaproteobacteria</taxon>
        <taxon>Hyphomicrobiales</taxon>
        <taxon>Methylopilaceae</taxon>
        <taxon>Hansschlegelia</taxon>
    </lineage>
</organism>
<dbReference type="Proteomes" id="UP000289708">
    <property type="component" value="Unassembled WGS sequence"/>
</dbReference>
<dbReference type="EMBL" id="RYFI01000009">
    <property type="protein sequence ID" value="RXF73255.1"/>
    <property type="molecule type" value="Genomic_DNA"/>
</dbReference>
<dbReference type="OrthoDB" id="9779968at2"/>
<gene>
    <name evidence="1" type="ORF">EK403_10465</name>
</gene>
<protein>
    <submittedName>
        <fullName evidence="1">DUF1501 domain-containing protein</fullName>
    </submittedName>
</protein>
<dbReference type="PANTHER" id="PTHR43737:SF1">
    <property type="entry name" value="DUF1501 DOMAIN-CONTAINING PROTEIN"/>
    <property type="match status" value="1"/>
</dbReference>
<dbReference type="RefSeq" id="WP_128777448.1">
    <property type="nucleotide sequence ID" value="NZ_RYFI01000009.1"/>
</dbReference>
<accession>A0A4Q0MIN0</accession>
<name>A0A4Q0MIN0_9HYPH</name>
<dbReference type="Pfam" id="PF07394">
    <property type="entry name" value="DUF1501"/>
    <property type="match status" value="1"/>
</dbReference>
<evidence type="ECO:0000313" key="2">
    <source>
        <dbReference type="Proteomes" id="UP000289708"/>
    </source>
</evidence>
<sequence length="430" mass="46473">MSDMDRSERELRLREAASRGCEESRLVLSRRGMMGLTAGLFSWGFMPKVAEAASTDPRLLVVILRGGMDGLSAVAPYGEGGTYTLARGSDALYLPPKKLIKLADRQYPKFFGLHPQFRNFGKWYDDGDAAIVHACCVPVRIRSHFEGQDNLENGYGGAAIGSADGWLNRLLSKLDKGHPVKARGAIQIGEAPLILQGSEPVLGWSASTIRHVEDPTLFLIRQMYEAEDSQFSSMLEQGLKGRAMAEGETQDPSEDTDLKVGFAGAGRLLASRRGPRIAALSISGYDTHTSQGGLEGDLAELFAELDDGLGYFRRNVGTAWKNTVVMIVTEFGRRVQVNGNDGSDHGTGTVAMLCGGAVNGRQVVADWPGLAPGELLDGRDLKATIDLRSVFKGVLRDHFSISETMLAEVFPPKDFNDIANSAPLNGLIKG</sequence>
<reference evidence="1 2" key="1">
    <citation type="submission" date="2018-12" db="EMBL/GenBank/DDBJ databases">
        <title>bacterium Hansschlegelia zhihuaiae S113.</title>
        <authorList>
            <person name="He J."/>
        </authorList>
    </citation>
    <scope>NUCLEOTIDE SEQUENCE [LARGE SCALE GENOMIC DNA]</scope>
    <source>
        <strain evidence="1 2">S 113</strain>
    </source>
</reference>
<proteinExistence type="predicted"/>
<evidence type="ECO:0000313" key="1">
    <source>
        <dbReference type="EMBL" id="RXF73255.1"/>
    </source>
</evidence>
<dbReference type="PANTHER" id="PTHR43737">
    <property type="entry name" value="BLL7424 PROTEIN"/>
    <property type="match status" value="1"/>
</dbReference>
<keyword evidence="2" id="KW-1185">Reference proteome</keyword>
<dbReference type="AlphaFoldDB" id="A0A4Q0MIN0"/>
<comment type="caution">
    <text evidence="1">The sequence shown here is derived from an EMBL/GenBank/DDBJ whole genome shotgun (WGS) entry which is preliminary data.</text>
</comment>
<dbReference type="InterPro" id="IPR010869">
    <property type="entry name" value="DUF1501"/>
</dbReference>